<reference evidence="3" key="2">
    <citation type="submission" date="2015-01" db="EMBL/GenBank/DDBJ databases">
        <title>Evolutionary Origins and Diversification of the Mycorrhizal Mutualists.</title>
        <authorList>
            <consortium name="DOE Joint Genome Institute"/>
            <consortium name="Mycorrhizal Genomics Consortium"/>
            <person name="Kohler A."/>
            <person name="Kuo A."/>
            <person name="Nagy L.G."/>
            <person name="Floudas D."/>
            <person name="Copeland A."/>
            <person name="Barry K.W."/>
            <person name="Cichocki N."/>
            <person name="Veneault-Fourrey C."/>
            <person name="LaButti K."/>
            <person name="Lindquist E.A."/>
            <person name="Lipzen A."/>
            <person name="Lundell T."/>
            <person name="Morin E."/>
            <person name="Murat C."/>
            <person name="Riley R."/>
            <person name="Ohm R."/>
            <person name="Sun H."/>
            <person name="Tunlid A."/>
            <person name="Henrissat B."/>
            <person name="Grigoriev I.V."/>
            <person name="Hibbett D.S."/>
            <person name="Martin F."/>
        </authorList>
    </citation>
    <scope>NUCLEOTIDE SEQUENCE [LARGE SCALE GENOMIC DNA]</scope>
    <source>
        <strain evidence="3">LaAM-08-1</strain>
    </source>
</reference>
<proteinExistence type="predicted"/>
<evidence type="ECO:0000313" key="2">
    <source>
        <dbReference type="EMBL" id="KIK01543.1"/>
    </source>
</evidence>
<dbReference type="HOGENOM" id="CLU_2015652_0_0_1"/>
<dbReference type="OrthoDB" id="2587968at2759"/>
<gene>
    <name evidence="2" type="ORF">K443DRAFT_98404</name>
</gene>
<dbReference type="AlphaFoldDB" id="A0A0C9Y0I7"/>
<reference evidence="2 3" key="1">
    <citation type="submission" date="2014-04" db="EMBL/GenBank/DDBJ databases">
        <authorList>
            <consortium name="DOE Joint Genome Institute"/>
            <person name="Kuo A."/>
            <person name="Kohler A."/>
            <person name="Nagy L.G."/>
            <person name="Floudas D."/>
            <person name="Copeland A."/>
            <person name="Barry K.W."/>
            <person name="Cichocki N."/>
            <person name="Veneault-Fourrey C."/>
            <person name="LaButti K."/>
            <person name="Lindquist E.A."/>
            <person name="Lipzen A."/>
            <person name="Lundell T."/>
            <person name="Morin E."/>
            <person name="Murat C."/>
            <person name="Sun H."/>
            <person name="Tunlid A."/>
            <person name="Henrissat B."/>
            <person name="Grigoriev I.V."/>
            <person name="Hibbett D.S."/>
            <person name="Martin F."/>
            <person name="Nordberg H.P."/>
            <person name="Cantor M.N."/>
            <person name="Hua S.X."/>
        </authorList>
    </citation>
    <scope>NUCLEOTIDE SEQUENCE [LARGE SCALE GENOMIC DNA]</scope>
    <source>
        <strain evidence="2 3">LaAM-08-1</strain>
    </source>
</reference>
<feature type="region of interest" description="Disordered" evidence="1">
    <location>
        <begin position="1"/>
        <end position="37"/>
    </location>
</feature>
<name>A0A0C9Y0I7_9AGAR</name>
<organism evidence="2 3">
    <name type="scientific">Laccaria amethystina LaAM-08-1</name>
    <dbReference type="NCBI Taxonomy" id="1095629"/>
    <lineage>
        <taxon>Eukaryota</taxon>
        <taxon>Fungi</taxon>
        <taxon>Dikarya</taxon>
        <taxon>Basidiomycota</taxon>
        <taxon>Agaricomycotina</taxon>
        <taxon>Agaricomycetes</taxon>
        <taxon>Agaricomycetidae</taxon>
        <taxon>Agaricales</taxon>
        <taxon>Agaricineae</taxon>
        <taxon>Hydnangiaceae</taxon>
        <taxon>Laccaria</taxon>
    </lineage>
</organism>
<evidence type="ECO:0000313" key="3">
    <source>
        <dbReference type="Proteomes" id="UP000054477"/>
    </source>
</evidence>
<dbReference type="EMBL" id="KN838605">
    <property type="protein sequence ID" value="KIK01543.1"/>
    <property type="molecule type" value="Genomic_DNA"/>
</dbReference>
<protein>
    <submittedName>
        <fullName evidence="2">Uncharacterized protein</fullName>
    </submittedName>
</protein>
<keyword evidence="3" id="KW-1185">Reference proteome</keyword>
<accession>A0A0C9Y0I7</accession>
<dbReference type="Proteomes" id="UP000054477">
    <property type="component" value="Unassembled WGS sequence"/>
</dbReference>
<evidence type="ECO:0000256" key="1">
    <source>
        <dbReference type="SAM" id="MobiDB-lite"/>
    </source>
</evidence>
<sequence length="123" mass="14099">MRALEDANEVQIFRTQREMAHTPNLKKQKGKQPEASTGPVLVDVFAWRLGASPKPRRIDEDKKKKPVVGREVGVGLDTSHLSKRRQAARVGKVSREVMMMKANWEQENGRKWMQRGKVKPQRA</sequence>